<dbReference type="eggNOG" id="COG2137">
    <property type="taxonomic scope" value="Bacteria"/>
</dbReference>
<organism evidence="4 5">
    <name type="scientific">Bifidobacterium actinocoloniiforme DSM 22766</name>
    <dbReference type="NCBI Taxonomy" id="1437605"/>
    <lineage>
        <taxon>Bacteria</taxon>
        <taxon>Bacillati</taxon>
        <taxon>Actinomycetota</taxon>
        <taxon>Actinomycetes</taxon>
        <taxon>Bifidobacteriales</taxon>
        <taxon>Bifidobacteriaceae</taxon>
        <taxon>Bifidobacterium</taxon>
    </lineage>
</organism>
<keyword evidence="5" id="KW-1185">Reference proteome</keyword>
<sequence length="287" mass="30243">MIEAAAFLKEHPQLITEPKGDPTQGGSDAAPDDDATDSSISGLSSTRSRDASGPGSQRGAGTGEIKLPPARGGGHFGVSAAEDGRNAGVPAGGHAGGRSLKGKHGRRSQRLPKRGGFGARGSATAGDGPRDPADADACREAALTLLDAAARPRKALAQRLAGKGYDELVIETTVSRLEELGLVDDEAYAEGFLRYCLKRNLGERGAVREMVRKGLERPLAEQVVAKAVRQGLFIDSAYELGRKVACKTQGMDLQKRKRRLWAAAGRKGHSPEAIRQVAADLFTNEDL</sequence>
<comment type="caution">
    <text evidence="4">The sequence shown here is derived from an EMBL/GenBank/DDBJ whole genome shotgun (WGS) entry which is preliminary data.</text>
</comment>
<dbReference type="STRING" id="1437605.AB656_02810"/>
<gene>
    <name evidence="4" type="ORF">BACT_0841</name>
</gene>
<proteinExistence type="predicted"/>
<dbReference type="AlphaFoldDB" id="A0A086Z0T9"/>
<dbReference type="EMBL" id="JGYK01000001">
    <property type="protein sequence ID" value="KFI40139.1"/>
    <property type="molecule type" value="Genomic_DNA"/>
</dbReference>
<protein>
    <submittedName>
        <fullName evidence="4">RecX-like protein</fullName>
    </submittedName>
</protein>
<accession>A0A086Z0T9</accession>
<dbReference type="Proteomes" id="UP000029015">
    <property type="component" value="Unassembled WGS sequence"/>
</dbReference>
<dbReference type="InterPro" id="IPR053926">
    <property type="entry name" value="RecX_HTH_1st"/>
</dbReference>
<evidence type="ECO:0000256" key="1">
    <source>
        <dbReference type="ARBA" id="ARBA00022490"/>
    </source>
</evidence>
<evidence type="ECO:0000259" key="3">
    <source>
        <dbReference type="Pfam" id="PF21982"/>
    </source>
</evidence>
<name>A0A086Z0T9_9BIFI</name>
<feature type="domain" description="RecX first three-helical" evidence="3">
    <location>
        <begin position="138"/>
        <end position="177"/>
    </location>
</feature>
<dbReference type="PANTHER" id="PTHR33602:SF1">
    <property type="entry name" value="REGULATORY PROTEIN RECX FAMILY PROTEIN"/>
    <property type="match status" value="1"/>
</dbReference>
<dbReference type="PANTHER" id="PTHR33602">
    <property type="entry name" value="REGULATORY PROTEIN RECX FAMILY PROTEIN"/>
    <property type="match status" value="1"/>
</dbReference>
<evidence type="ECO:0000256" key="2">
    <source>
        <dbReference type="SAM" id="MobiDB-lite"/>
    </source>
</evidence>
<feature type="compositionally biased region" description="Low complexity" evidence="2">
    <location>
        <begin position="37"/>
        <end position="46"/>
    </location>
</feature>
<keyword evidence="1" id="KW-0963">Cytoplasm</keyword>
<feature type="compositionally biased region" description="Basic residues" evidence="2">
    <location>
        <begin position="100"/>
        <end position="113"/>
    </location>
</feature>
<evidence type="ECO:0000313" key="4">
    <source>
        <dbReference type="EMBL" id="KFI40139.1"/>
    </source>
</evidence>
<dbReference type="Pfam" id="PF21982">
    <property type="entry name" value="RecX_HTH1"/>
    <property type="match status" value="1"/>
</dbReference>
<evidence type="ECO:0000313" key="5">
    <source>
        <dbReference type="Proteomes" id="UP000029015"/>
    </source>
</evidence>
<dbReference type="GO" id="GO:0006282">
    <property type="term" value="P:regulation of DNA repair"/>
    <property type="evidence" value="ECO:0007669"/>
    <property type="project" value="InterPro"/>
</dbReference>
<dbReference type="InterPro" id="IPR003783">
    <property type="entry name" value="Regulatory_RecX"/>
</dbReference>
<feature type="region of interest" description="Disordered" evidence="2">
    <location>
        <begin position="1"/>
        <end position="135"/>
    </location>
</feature>
<reference evidence="4 5" key="1">
    <citation type="submission" date="2014-03" db="EMBL/GenBank/DDBJ databases">
        <title>Genomics of Bifidobacteria.</title>
        <authorList>
            <person name="Ventura M."/>
            <person name="Milani C."/>
            <person name="Lugli G.A."/>
        </authorList>
    </citation>
    <scope>NUCLEOTIDE SEQUENCE [LARGE SCALE GENOMIC DNA]</scope>
    <source>
        <strain evidence="4 5">DSM 22766</strain>
    </source>
</reference>